<evidence type="ECO:0000313" key="2">
    <source>
        <dbReference type="Proteomes" id="UP000283786"/>
    </source>
</evidence>
<evidence type="ECO:0000313" key="1">
    <source>
        <dbReference type="EMBL" id="QPM92168.1"/>
    </source>
</evidence>
<keyword evidence="2" id="KW-1185">Reference proteome</keyword>
<dbReference type="KEGG" id="palw:PSAL_034320"/>
<dbReference type="EMBL" id="CP060436">
    <property type="protein sequence ID" value="QPM92168.1"/>
    <property type="molecule type" value="Genomic_DNA"/>
</dbReference>
<accession>A0A418SK68</accession>
<dbReference type="Proteomes" id="UP000283786">
    <property type="component" value="Chromosome"/>
</dbReference>
<reference evidence="1 2" key="1">
    <citation type="submission" date="2020-08" db="EMBL/GenBank/DDBJ databases">
        <title>Genome sequence of Rhodobacteraceae bacterium Lw-13e.</title>
        <authorList>
            <person name="Poehlein A."/>
            <person name="Wolter L."/>
            <person name="Daniel R."/>
            <person name="Brinkhoff T."/>
        </authorList>
    </citation>
    <scope>NUCLEOTIDE SEQUENCE [LARGE SCALE GENOMIC DNA]</scope>
    <source>
        <strain evidence="1 2">Lw-13e</strain>
    </source>
</reference>
<name>A0A418SK68_9RHOB</name>
<organism evidence="1 2">
    <name type="scientific">Pseudooceanicola algae</name>
    <dbReference type="NCBI Taxonomy" id="1537215"/>
    <lineage>
        <taxon>Bacteria</taxon>
        <taxon>Pseudomonadati</taxon>
        <taxon>Pseudomonadota</taxon>
        <taxon>Alphaproteobacteria</taxon>
        <taxon>Rhodobacterales</taxon>
        <taxon>Paracoccaceae</taxon>
        <taxon>Pseudooceanicola</taxon>
    </lineage>
</organism>
<dbReference type="AlphaFoldDB" id="A0A418SK68"/>
<gene>
    <name evidence="1" type="ORF">PSAL_034320</name>
</gene>
<sequence length="259" mass="29823">MQEGQFWWAWCRNPKSKNLPATRVSRLTLYELLFDGKYCRLAPMTDQKEKFVQKAAPEFWYTYARELADTADAIFGKSKGQFVAYIHKNADGSTTEARRPLVSRPVLLLYGLGLENILKGLLISEDPMLLQGGKLSKNLQVHDLAKLAERLKFIQFDKSEIQLLELLSDVVPYHGRYPVPREAESIKPEQYISESIYDACRALFKRLEMQLYKLNYQGIDGPEGVRFANLRLTHLDGEADFITDELDMDWDGFSKELDS</sequence>
<proteinExistence type="predicted"/>
<protein>
    <submittedName>
        <fullName evidence="1">Uncharacterized protein</fullName>
    </submittedName>
</protein>